<dbReference type="NCBIfam" id="TIGR01879">
    <property type="entry name" value="hydantase"/>
    <property type="match status" value="1"/>
</dbReference>
<dbReference type="InterPro" id="IPR002933">
    <property type="entry name" value="Peptidase_M20"/>
</dbReference>
<feature type="binding site" evidence="4">
    <location>
        <position position="218"/>
    </location>
    <ligand>
        <name>allantoate</name>
        <dbReference type="ChEBI" id="CHEBI:17536"/>
    </ligand>
</feature>
<dbReference type="PANTHER" id="PTHR32494:SF5">
    <property type="entry name" value="ALLANTOATE AMIDOHYDROLASE"/>
    <property type="match status" value="1"/>
</dbReference>
<keyword evidence="2" id="KW-0378">Hydrolase</keyword>
<feature type="binding site" evidence="4">
    <location>
        <position position="277"/>
    </location>
    <ligand>
        <name>allantoate</name>
        <dbReference type="ChEBI" id="CHEBI:17536"/>
    </ligand>
</feature>
<evidence type="ECO:0000313" key="5">
    <source>
        <dbReference type="EMBL" id="MCF4121891.1"/>
    </source>
</evidence>
<comment type="cofactor">
    <cofactor evidence="3">
        <name>Zn(2+)</name>
        <dbReference type="ChEBI" id="CHEBI:29105"/>
    </cofactor>
    <text evidence="3">Binds 2 Zn(2+) ions per subunit.</text>
</comment>
<accession>A0AA41U7R8</accession>
<dbReference type="GO" id="GO:0046872">
    <property type="term" value="F:metal ion binding"/>
    <property type="evidence" value="ECO:0007669"/>
    <property type="project" value="UniProtKB-KW"/>
</dbReference>
<dbReference type="AlphaFoldDB" id="A0AA41U7R8"/>
<sequence length="406" mass="41246">MTRGATQDVTVTGLLAEIADVGRDAVRGGYSRHVFDDADRALREWFTTRATGLGLDVVPDADGNLWAWWGAPGPDAVVTGSHLDSVPGGGALDGPLGVASALAAVARLKATGLTPARPFAVVVFAEEEGSRFGVACLGSGLLTGAVAPDRARALTDAAGTTLAEVWAANGLDPQRLGPDDRALGRIGCFVELHVEQGADLVHRGAPVALATAILAHGRWRVRAVGQGNHAGATPMGSRHDPVIVAARTVLAAREAALATPGARATVGRVTVVPGGTNVIASVAEAFLDVRAADDGTVRAVVAEIAGAVRAAGEAEGCTVEIVEESFAPAVVFDAGLRRRLAAVLGDPPAIPTGAGHDAGVLATHVPTAMLFVRNPTGVSHAPEEGAAAEDCERGVDALVRVLEELV</sequence>
<feature type="binding site" evidence="3">
    <location>
        <position position="128"/>
    </location>
    <ligand>
        <name>Zn(2+)</name>
        <dbReference type="ChEBI" id="CHEBI:29105"/>
        <label>2</label>
    </ligand>
</feature>
<gene>
    <name evidence="5" type="ORF">L1785_12985</name>
</gene>
<dbReference type="Gene3D" id="3.30.70.360">
    <property type="match status" value="1"/>
</dbReference>
<dbReference type="InterPro" id="IPR010158">
    <property type="entry name" value="Amidase_Cbmase"/>
</dbReference>
<dbReference type="Proteomes" id="UP001165405">
    <property type="component" value="Unassembled WGS sequence"/>
</dbReference>
<keyword evidence="6" id="KW-1185">Reference proteome</keyword>
<dbReference type="NCBIfam" id="NF006770">
    <property type="entry name" value="PRK09290.1-4"/>
    <property type="match status" value="1"/>
</dbReference>
<feature type="binding site" evidence="4">
    <location>
        <position position="290"/>
    </location>
    <ligand>
        <name>allantoate</name>
        <dbReference type="ChEBI" id="CHEBI:17536"/>
    </ligand>
</feature>
<evidence type="ECO:0000256" key="3">
    <source>
        <dbReference type="PIRSR" id="PIRSR001235-1"/>
    </source>
</evidence>
<name>A0AA41U7R8_9MICO</name>
<keyword evidence="3" id="KW-0862">Zinc</keyword>
<feature type="binding site" evidence="3">
    <location>
        <position position="93"/>
    </location>
    <ligand>
        <name>Zn(2+)</name>
        <dbReference type="ChEBI" id="CHEBI:29105"/>
        <label>2</label>
    </ligand>
</feature>
<dbReference type="Pfam" id="PF01546">
    <property type="entry name" value="Peptidase_M20"/>
    <property type="match status" value="1"/>
</dbReference>
<protein>
    <submittedName>
        <fullName evidence="5">Allantoate amidohydrolase</fullName>
    </submittedName>
</protein>
<proteinExistence type="inferred from homology"/>
<evidence type="ECO:0000313" key="6">
    <source>
        <dbReference type="Proteomes" id="UP001165405"/>
    </source>
</evidence>
<dbReference type="RefSeq" id="WP_236089688.1">
    <property type="nucleotide sequence ID" value="NZ_JAKGSG010000035.1"/>
</dbReference>
<comment type="similarity">
    <text evidence="1">Belongs to the peptidase M20 family.</text>
</comment>
<keyword evidence="3" id="KW-0479">Metal-binding</keyword>
<dbReference type="PIRSF" id="PIRSF001235">
    <property type="entry name" value="Amidase_carbamoylase"/>
    <property type="match status" value="1"/>
</dbReference>
<dbReference type="InterPro" id="IPR036264">
    <property type="entry name" value="Bact_exopeptidase_dim_dom"/>
</dbReference>
<dbReference type="GO" id="GO:0016813">
    <property type="term" value="F:hydrolase activity, acting on carbon-nitrogen (but not peptide) bonds, in linear amidines"/>
    <property type="evidence" value="ECO:0007669"/>
    <property type="project" value="InterPro"/>
</dbReference>
<organism evidence="5 6">
    <name type="scientific">Antribacter soli</name>
    <dbReference type="NCBI Taxonomy" id="2910976"/>
    <lineage>
        <taxon>Bacteria</taxon>
        <taxon>Bacillati</taxon>
        <taxon>Actinomycetota</taxon>
        <taxon>Actinomycetes</taxon>
        <taxon>Micrococcales</taxon>
        <taxon>Promicromonosporaceae</taxon>
        <taxon>Antribacter</taxon>
    </lineage>
</organism>
<feature type="binding site" evidence="3">
    <location>
        <position position="193"/>
    </location>
    <ligand>
        <name>Zn(2+)</name>
        <dbReference type="ChEBI" id="CHEBI:29105"/>
        <label>1</label>
    </ligand>
</feature>
<feature type="binding site" evidence="3">
    <location>
        <position position="93"/>
    </location>
    <ligand>
        <name>Zn(2+)</name>
        <dbReference type="ChEBI" id="CHEBI:29105"/>
        <label>1</label>
    </ligand>
</feature>
<dbReference type="PANTHER" id="PTHR32494">
    <property type="entry name" value="ALLANTOATE DEIMINASE-RELATED"/>
    <property type="match status" value="1"/>
</dbReference>
<dbReference type="SUPFAM" id="SSF55031">
    <property type="entry name" value="Bacterial exopeptidase dimerisation domain"/>
    <property type="match status" value="1"/>
</dbReference>
<dbReference type="Gene3D" id="3.40.630.10">
    <property type="entry name" value="Zn peptidases"/>
    <property type="match status" value="1"/>
</dbReference>
<evidence type="ECO:0000256" key="1">
    <source>
        <dbReference type="ARBA" id="ARBA00006153"/>
    </source>
</evidence>
<dbReference type="SUPFAM" id="SSF53187">
    <property type="entry name" value="Zn-dependent exopeptidases"/>
    <property type="match status" value="1"/>
</dbReference>
<comment type="caution">
    <text evidence="5">The sequence shown here is derived from an EMBL/GenBank/DDBJ whole genome shotgun (WGS) entry which is preliminary data.</text>
</comment>
<reference evidence="5" key="1">
    <citation type="submission" date="2022-01" db="EMBL/GenBank/DDBJ databases">
        <title>Antribacter sp. nov., isolated from Guizhou of China.</title>
        <authorList>
            <person name="Chengliang C."/>
            <person name="Ya Z."/>
        </authorList>
    </citation>
    <scope>NUCLEOTIDE SEQUENCE</scope>
    <source>
        <strain evidence="5">KLBMP 9083</strain>
    </source>
</reference>
<feature type="binding site" evidence="3">
    <location>
        <position position="82"/>
    </location>
    <ligand>
        <name>Zn(2+)</name>
        <dbReference type="ChEBI" id="CHEBI:29105"/>
        <label>1</label>
    </ligand>
</feature>
<evidence type="ECO:0000256" key="4">
    <source>
        <dbReference type="PIRSR" id="PIRSR001235-2"/>
    </source>
</evidence>
<feature type="binding site" evidence="3">
    <location>
        <position position="380"/>
    </location>
    <ligand>
        <name>Zn(2+)</name>
        <dbReference type="ChEBI" id="CHEBI:29105"/>
        <label>2</label>
    </ligand>
</feature>
<dbReference type="EMBL" id="JAKGSG010000035">
    <property type="protein sequence ID" value="MCF4121891.1"/>
    <property type="molecule type" value="Genomic_DNA"/>
</dbReference>
<evidence type="ECO:0000256" key="2">
    <source>
        <dbReference type="ARBA" id="ARBA00022801"/>
    </source>
</evidence>